<proteinExistence type="predicted"/>
<protein>
    <recommendedName>
        <fullName evidence="3">Restriction endonuclease</fullName>
    </recommendedName>
</protein>
<organism evidence="1 2">
    <name type="scientific">Geobacter benzoatilyticus</name>
    <dbReference type="NCBI Taxonomy" id="2815309"/>
    <lineage>
        <taxon>Bacteria</taxon>
        <taxon>Pseudomonadati</taxon>
        <taxon>Thermodesulfobacteriota</taxon>
        <taxon>Desulfuromonadia</taxon>
        <taxon>Geobacterales</taxon>
        <taxon>Geobacteraceae</taxon>
        <taxon>Geobacter</taxon>
    </lineage>
</organism>
<dbReference type="EMBL" id="CP071382">
    <property type="protein sequence ID" value="QSV45943.1"/>
    <property type="molecule type" value="Genomic_DNA"/>
</dbReference>
<evidence type="ECO:0000313" key="2">
    <source>
        <dbReference type="Proteomes" id="UP000663651"/>
    </source>
</evidence>
<accession>A0ABX7Q3B2</accession>
<keyword evidence="2" id="KW-1185">Reference proteome</keyword>
<sequence length="297" mass="33702">MTTHIFDTIGYRDLANGINDACEWLSDHGLDYPRTRVGEYRRHLNEMADYWEHGRIEELIKLRDFPTLMNSCHEASELSYIYKGLSSFSDLSVSKKLQEFIKGPPSSKNENASSSNRGRNIAFELHMAARFAAAGFTIDLTSEADVIVEILEHEVFIECKRPQQNHQVNSNIKGAINQLERRFPSARCPERARGIIAVAISKVFNPDMFLLNATTPETLSQKLSFITKAFIDHFEPKWKNPTDIRTIGVLVHLGVPAEITSQNLLTNCHEFAIKTTFTNNQGLDVLTEIRDRIHPTA</sequence>
<dbReference type="Proteomes" id="UP000663651">
    <property type="component" value="Chromosome"/>
</dbReference>
<evidence type="ECO:0008006" key="3">
    <source>
        <dbReference type="Google" id="ProtNLM"/>
    </source>
</evidence>
<dbReference type="RefSeq" id="WP_207163734.1">
    <property type="nucleotide sequence ID" value="NZ_CP071382.1"/>
</dbReference>
<gene>
    <name evidence="1" type="ORF">JZM60_01205</name>
</gene>
<evidence type="ECO:0000313" key="1">
    <source>
        <dbReference type="EMBL" id="QSV45943.1"/>
    </source>
</evidence>
<reference evidence="1 2" key="1">
    <citation type="submission" date="2021-03" db="EMBL/GenBank/DDBJ databases">
        <title>Geobacter metallireducens gen. nov. sp. nov., a microorganism capable of coupling the complete oxidation of organic compounds to the reduction of iron and other metals.</title>
        <authorList>
            <person name="Li Y."/>
        </authorList>
    </citation>
    <scope>NUCLEOTIDE SEQUENCE [LARGE SCALE GENOMIC DNA]</scope>
    <source>
        <strain evidence="1 2">Jerry-YX</strain>
    </source>
</reference>
<name>A0ABX7Q3B2_9BACT</name>